<dbReference type="AlphaFoldDB" id="A0A4D4MM26"/>
<feature type="region of interest" description="Disordered" evidence="1">
    <location>
        <begin position="105"/>
        <end position="126"/>
    </location>
</feature>
<dbReference type="EMBL" id="BJHY01000001">
    <property type="protein sequence ID" value="GDY72744.1"/>
    <property type="molecule type" value="Genomic_DNA"/>
</dbReference>
<comment type="caution">
    <text evidence="2">The sequence shown here is derived from an EMBL/GenBank/DDBJ whole genome shotgun (WGS) entry which is preliminary data.</text>
</comment>
<evidence type="ECO:0000313" key="3">
    <source>
        <dbReference type="Proteomes" id="UP000299211"/>
    </source>
</evidence>
<name>A0A4D4MM26_STRAX</name>
<protein>
    <submittedName>
        <fullName evidence="2">Uncharacterized protein</fullName>
    </submittedName>
</protein>
<reference evidence="2 3" key="1">
    <citation type="submission" date="2019-04" db="EMBL/GenBank/DDBJ databases">
        <title>Draft genome sequences of Streptomyces avermitilis ATCC 31267.</title>
        <authorList>
            <person name="Komaki H."/>
            <person name="Tamura T."/>
            <person name="Hosoyama A."/>
        </authorList>
    </citation>
    <scope>NUCLEOTIDE SEQUENCE [LARGE SCALE GENOMIC DNA]</scope>
    <source>
        <strain evidence="2 3">ATCC 31267</strain>
    </source>
</reference>
<proteinExistence type="predicted"/>
<sequence>MCPSYAMIPTSRKPGVRATARARSATWAAECRGSGGRRRGRGPEEFERGVQLQADTHDFGAALACLVDQTQLRGVVHHDGDGGGELGVARQLGEGLAVRRRVGEQDVVEPGAGEPQGLGERERHDAREAVPGQHAFEQGTAAYGLAGDADRLAAGPADQVVGVGVESLQVHDRDRGVELSGGPIVAGPVCGAGSHDRSLPDAITAG</sequence>
<evidence type="ECO:0000313" key="2">
    <source>
        <dbReference type="EMBL" id="GDY72744.1"/>
    </source>
</evidence>
<accession>A0A4D4MM26</accession>
<organism evidence="2 3">
    <name type="scientific">Streptomyces avermitilis</name>
    <dbReference type="NCBI Taxonomy" id="33903"/>
    <lineage>
        <taxon>Bacteria</taxon>
        <taxon>Bacillati</taxon>
        <taxon>Actinomycetota</taxon>
        <taxon>Actinomycetes</taxon>
        <taxon>Kitasatosporales</taxon>
        <taxon>Streptomycetaceae</taxon>
        <taxon>Streptomyces</taxon>
    </lineage>
</organism>
<evidence type="ECO:0000256" key="1">
    <source>
        <dbReference type="SAM" id="MobiDB-lite"/>
    </source>
</evidence>
<dbReference type="Proteomes" id="UP000299211">
    <property type="component" value="Unassembled WGS sequence"/>
</dbReference>
<gene>
    <name evidence="2" type="ORF">SAV31267_022290</name>
</gene>